<dbReference type="AlphaFoldDB" id="A0AA41YQL4"/>
<dbReference type="SMART" id="SM00226">
    <property type="entry name" value="LMWPc"/>
    <property type="match status" value="1"/>
</dbReference>
<dbReference type="Pfam" id="PF01451">
    <property type="entry name" value="LMWPc"/>
    <property type="match status" value="1"/>
</dbReference>
<sequence>MIHGRLSYTAISTTLTDTTNSARSSMAEAILNRIGDRGFRAFSAGSDPAPEPMPEVIERLAVLGHDVGGLRSKSWEAFTHDGAPPMDFVIALCDGFEGRACPDFGGVAVTAEWPLPDPARFEAGAQRLLLINELYASLRRRLEAFANLPFASLDRQAVKVWLDELADVVRA</sequence>
<protein>
    <submittedName>
        <fullName evidence="3">Arsenate reductase ArsC</fullName>
    </submittedName>
</protein>
<dbReference type="RefSeq" id="WP_264716860.1">
    <property type="nucleotide sequence ID" value="NZ_JAPDNT010000060.1"/>
</dbReference>
<dbReference type="PANTHER" id="PTHR43428:SF1">
    <property type="entry name" value="ARSENATE REDUCTASE"/>
    <property type="match status" value="1"/>
</dbReference>
<reference evidence="3" key="1">
    <citation type="submission" date="2022-09" db="EMBL/GenBank/DDBJ databases">
        <title>Rhodovastum sp. nov. RN2-1 isolated from soil in Seongnam, South Korea.</title>
        <authorList>
            <person name="Le N.T."/>
        </authorList>
    </citation>
    <scope>NUCLEOTIDE SEQUENCE</scope>
    <source>
        <strain evidence="3">RN2-1</strain>
    </source>
</reference>
<feature type="domain" description="Phosphotyrosine protein phosphatase I" evidence="2">
    <location>
        <begin position="18"/>
        <end position="148"/>
    </location>
</feature>
<proteinExistence type="predicted"/>
<dbReference type="InterPro" id="IPR036196">
    <property type="entry name" value="Ptyr_pPase_sf"/>
</dbReference>
<dbReference type="GO" id="GO:0046685">
    <property type="term" value="P:response to arsenic-containing substance"/>
    <property type="evidence" value="ECO:0007669"/>
    <property type="project" value="UniProtKB-KW"/>
</dbReference>
<reference evidence="3" key="2">
    <citation type="submission" date="2022-10" db="EMBL/GenBank/DDBJ databases">
        <authorList>
            <person name="Trinh H.N."/>
        </authorList>
    </citation>
    <scope>NUCLEOTIDE SEQUENCE</scope>
    <source>
        <strain evidence="3">RN2-1</strain>
    </source>
</reference>
<keyword evidence="1" id="KW-0059">Arsenical resistance</keyword>
<dbReference type="Proteomes" id="UP001165679">
    <property type="component" value="Unassembled WGS sequence"/>
</dbReference>
<evidence type="ECO:0000313" key="3">
    <source>
        <dbReference type="EMBL" id="MCW3477879.1"/>
    </source>
</evidence>
<dbReference type="SUPFAM" id="SSF52788">
    <property type="entry name" value="Phosphotyrosine protein phosphatases I"/>
    <property type="match status" value="1"/>
</dbReference>
<evidence type="ECO:0000256" key="1">
    <source>
        <dbReference type="ARBA" id="ARBA00022849"/>
    </source>
</evidence>
<gene>
    <name evidence="3" type="ORF">OL599_25350</name>
</gene>
<organism evidence="3 4">
    <name type="scientific">Limobrevibacterium gyesilva</name>
    <dbReference type="NCBI Taxonomy" id="2991712"/>
    <lineage>
        <taxon>Bacteria</taxon>
        <taxon>Pseudomonadati</taxon>
        <taxon>Pseudomonadota</taxon>
        <taxon>Alphaproteobacteria</taxon>
        <taxon>Acetobacterales</taxon>
        <taxon>Acetobacteraceae</taxon>
        <taxon>Limobrevibacterium</taxon>
    </lineage>
</organism>
<evidence type="ECO:0000259" key="2">
    <source>
        <dbReference type="SMART" id="SM00226"/>
    </source>
</evidence>
<dbReference type="InterPro" id="IPR023485">
    <property type="entry name" value="Ptyr_pPase"/>
</dbReference>
<keyword evidence="4" id="KW-1185">Reference proteome</keyword>
<name>A0AA41YQL4_9PROT</name>
<comment type="caution">
    <text evidence="3">The sequence shown here is derived from an EMBL/GenBank/DDBJ whole genome shotgun (WGS) entry which is preliminary data.</text>
</comment>
<dbReference type="PANTHER" id="PTHR43428">
    <property type="entry name" value="ARSENATE REDUCTASE"/>
    <property type="match status" value="1"/>
</dbReference>
<evidence type="ECO:0000313" key="4">
    <source>
        <dbReference type="Proteomes" id="UP001165679"/>
    </source>
</evidence>
<dbReference type="Gene3D" id="3.40.50.2300">
    <property type="match status" value="1"/>
</dbReference>
<accession>A0AA41YQL4</accession>
<dbReference type="EMBL" id="JAPDNT010000060">
    <property type="protein sequence ID" value="MCW3477879.1"/>
    <property type="molecule type" value="Genomic_DNA"/>
</dbReference>